<evidence type="ECO:0000313" key="2">
    <source>
        <dbReference type="EMBL" id="MBK7415280.1"/>
    </source>
</evidence>
<proteinExistence type="predicted"/>
<organism evidence="2 3">
    <name type="scientific">Candidatus Dechloromonas phosphorivorans</name>
    <dbReference type="NCBI Taxonomy" id="2899244"/>
    <lineage>
        <taxon>Bacteria</taxon>
        <taxon>Pseudomonadati</taxon>
        <taxon>Pseudomonadota</taxon>
        <taxon>Betaproteobacteria</taxon>
        <taxon>Rhodocyclales</taxon>
        <taxon>Azonexaceae</taxon>
        <taxon>Dechloromonas</taxon>
    </lineage>
</organism>
<gene>
    <name evidence="2" type="ORF">IPJ38_09430</name>
</gene>
<feature type="domain" description="Cation-transporting P-type ATPase C-terminal" evidence="1">
    <location>
        <begin position="2"/>
        <end position="53"/>
    </location>
</feature>
<dbReference type="SUPFAM" id="SSF81665">
    <property type="entry name" value="Calcium ATPase, transmembrane domain M"/>
    <property type="match status" value="1"/>
</dbReference>
<comment type="caution">
    <text evidence="2">The sequence shown here is derived from an EMBL/GenBank/DDBJ whole genome shotgun (WGS) entry which is preliminary data.</text>
</comment>
<dbReference type="InterPro" id="IPR023298">
    <property type="entry name" value="ATPase_P-typ_TM_dom_sf"/>
</dbReference>
<evidence type="ECO:0000259" key="1">
    <source>
        <dbReference type="Pfam" id="PF00689"/>
    </source>
</evidence>
<dbReference type="EMBL" id="JADJMS010000019">
    <property type="protein sequence ID" value="MBK7415280.1"/>
    <property type="molecule type" value="Genomic_DNA"/>
</dbReference>
<dbReference type="Pfam" id="PF00689">
    <property type="entry name" value="Cation_ATPase_C"/>
    <property type="match status" value="1"/>
</dbReference>
<dbReference type="Gene3D" id="1.20.1110.10">
    <property type="entry name" value="Calcium-transporting ATPase, transmembrane domain"/>
    <property type="match status" value="1"/>
</dbReference>
<reference evidence="2 3" key="1">
    <citation type="submission" date="2020-10" db="EMBL/GenBank/DDBJ databases">
        <title>Connecting structure to function with the recovery of over 1000 high-quality activated sludge metagenome-assembled genomes encoding full-length rRNA genes using long-read sequencing.</title>
        <authorList>
            <person name="Singleton C.M."/>
            <person name="Petriglieri F."/>
            <person name="Kristensen J.M."/>
            <person name="Kirkegaard R.H."/>
            <person name="Michaelsen T.Y."/>
            <person name="Andersen M.H."/>
            <person name="Karst S.M."/>
            <person name="Dueholm M.S."/>
            <person name="Nielsen P.H."/>
            <person name="Albertsen M."/>
        </authorList>
    </citation>
    <scope>NUCLEOTIDE SEQUENCE [LARGE SCALE GENOMIC DNA]</scope>
    <source>
        <strain evidence="2">EsbW_18-Q3-R4-48_BATAC.463</strain>
    </source>
</reference>
<dbReference type="Proteomes" id="UP000739411">
    <property type="component" value="Unassembled WGS sequence"/>
</dbReference>
<sequence>MALAAVLGMQIVAVHWGPAQAIFDTVDLQPDDWLLAIGVASSVLLLDEGRKFLTGLVTSKQMIPDTSGKSG</sequence>
<dbReference type="AlphaFoldDB" id="A0A935N205"/>
<evidence type="ECO:0000313" key="3">
    <source>
        <dbReference type="Proteomes" id="UP000739411"/>
    </source>
</evidence>
<dbReference type="InterPro" id="IPR006068">
    <property type="entry name" value="ATPase_P-typ_cation-transptr_C"/>
</dbReference>
<accession>A0A935N205</accession>
<protein>
    <submittedName>
        <fullName evidence="2">Cation transporting ATPase C-terminal domain-containing protein</fullName>
    </submittedName>
</protein>
<name>A0A935N205_9RHOO</name>